<name>A0ABY4W203_9PROT</name>
<dbReference type="EMBL" id="CP098747">
    <property type="protein sequence ID" value="USG61191.1"/>
    <property type="molecule type" value="Genomic_DNA"/>
</dbReference>
<accession>A0ABY4W203</accession>
<feature type="domain" description="YdhG-like" evidence="1">
    <location>
        <begin position="23"/>
        <end position="129"/>
    </location>
</feature>
<dbReference type="Proteomes" id="UP001056291">
    <property type="component" value="Chromosome"/>
</dbReference>
<sequence length="143" mass="16083">MKHFDIEDLSVAAAFKAFPKPIRSKLLGLRQLILEAASRTEGVGEIEETLKWGVPSYLTSKSRSGTTIRLAPSGNEEEYGLYVHCQTSLVKDFKKSHPKAFRYSGSRALLFASTDDFEKEVLEEFIVAALTYHQRKKTSKKPS</sequence>
<dbReference type="InterPro" id="IPR014922">
    <property type="entry name" value="YdhG-like"/>
</dbReference>
<evidence type="ECO:0000313" key="2">
    <source>
        <dbReference type="EMBL" id="USG61191.1"/>
    </source>
</evidence>
<keyword evidence="3" id="KW-1185">Reference proteome</keyword>
<evidence type="ECO:0000313" key="3">
    <source>
        <dbReference type="Proteomes" id="UP001056291"/>
    </source>
</evidence>
<protein>
    <submittedName>
        <fullName evidence="2">DUF1801 domain-containing protein</fullName>
    </submittedName>
</protein>
<proteinExistence type="predicted"/>
<gene>
    <name evidence="2" type="ORF">NBZ79_18705</name>
</gene>
<organism evidence="2 3">
    <name type="scientific">Sneathiella marina</name>
    <dbReference type="NCBI Taxonomy" id="2950108"/>
    <lineage>
        <taxon>Bacteria</taxon>
        <taxon>Pseudomonadati</taxon>
        <taxon>Pseudomonadota</taxon>
        <taxon>Alphaproteobacteria</taxon>
        <taxon>Sneathiellales</taxon>
        <taxon>Sneathiellaceae</taxon>
        <taxon>Sneathiella</taxon>
    </lineage>
</organism>
<evidence type="ECO:0000259" key="1">
    <source>
        <dbReference type="Pfam" id="PF08818"/>
    </source>
</evidence>
<dbReference type="RefSeq" id="WP_251934178.1">
    <property type="nucleotide sequence ID" value="NZ_CP098747.1"/>
</dbReference>
<reference evidence="2" key="1">
    <citation type="submission" date="2022-06" db="EMBL/GenBank/DDBJ databases">
        <title>Sneathiella actinostolidae sp. nov., isolated from a sea anemonein the Western Pacific Ocean.</title>
        <authorList>
            <person name="Wei M.J."/>
        </authorList>
    </citation>
    <scope>NUCLEOTIDE SEQUENCE</scope>
    <source>
        <strain evidence="2">PHK-P5</strain>
    </source>
</reference>
<dbReference type="SUPFAM" id="SSF159888">
    <property type="entry name" value="YdhG-like"/>
    <property type="match status" value="1"/>
</dbReference>
<dbReference type="Pfam" id="PF08818">
    <property type="entry name" value="DUF1801"/>
    <property type="match status" value="1"/>
</dbReference>